<dbReference type="Proteomes" id="UP000265520">
    <property type="component" value="Unassembled WGS sequence"/>
</dbReference>
<accession>A0A392VDJ4</accession>
<sequence length="42" mass="4349">MVSEPIQDLIGPPAIGPPTVYIHATSPIVLGVRGCVKKSHIG</sequence>
<organism evidence="1 2">
    <name type="scientific">Trifolium medium</name>
    <dbReference type="NCBI Taxonomy" id="97028"/>
    <lineage>
        <taxon>Eukaryota</taxon>
        <taxon>Viridiplantae</taxon>
        <taxon>Streptophyta</taxon>
        <taxon>Embryophyta</taxon>
        <taxon>Tracheophyta</taxon>
        <taxon>Spermatophyta</taxon>
        <taxon>Magnoliopsida</taxon>
        <taxon>eudicotyledons</taxon>
        <taxon>Gunneridae</taxon>
        <taxon>Pentapetalae</taxon>
        <taxon>rosids</taxon>
        <taxon>fabids</taxon>
        <taxon>Fabales</taxon>
        <taxon>Fabaceae</taxon>
        <taxon>Papilionoideae</taxon>
        <taxon>50 kb inversion clade</taxon>
        <taxon>NPAAA clade</taxon>
        <taxon>Hologalegina</taxon>
        <taxon>IRL clade</taxon>
        <taxon>Trifolieae</taxon>
        <taxon>Trifolium</taxon>
    </lineage>
</organism>
<feature type="non-terminal residue" evidence="1">
    <location>
        <position position="42"/>
    </location>
</feature>
<dbReference type="EMBL" id="LXQA011094483">
    <property type="protein sequence ID" value="MCI84580.1"/>
    <property type="molecule type" value="Genomic_DNA"/>
</dbReference>
<reference evidence="1 2" key="1">
    <citation type="journal article" date="2018" name="Front. Plant Sci.">
        <title>Red Clover (Trifolium pratense) and Zigzag Clover (T. medium) - A Picture of Genomic Similarities and Differences.</title>
        <authorList>
            <person name="Dluhosova J."/>
            <person name="Istvanek J."/>
            <person name="Nedelnik J."/>
            <person name="Repkova J."/>
        </authorList>
    </citation>
    <scope>NUCLEOTIDE SEQUENCE [LARGE SCALE GENOMIC DNA]</scope>
    <source>
        <strain evidence="2">cv. 10/8</strain>
        <tissue evidence="1">Leaf</tissue>
    </source>
</reference>
<evidence type="ECO:0000313" key="1">
    <source>
        <dbReference type="EMBL" id="MCI84580.1"/>
    </source>
</evidence>
<evidence type="ECO:0000313" key="2">
    <source>
        <dbReference type="Proteomes" id="UP000265520"/>
    </source>
</evidence>
<proteinExistence type="predicted"/>
<comment type="caution">
    <text evidence="1">The sequence shown here is derived from an EMBL/GenBank/DDBJ whole genome shotgun (WGS) entry which is preliminary data.</text>
</comment>
<dbReference type="AlphaFoldDB" id="A0A392VDJ4"/>
<keyword evidence="2" id="KW-1185">Reference proteome</keyword>
<protein>
    <submittedName>
        <fullName evidence="1">Uncharacterized protein</fullName>
    </submittedName>
</protein>
<name>A0A392VDJ4_9FABA</name>